<dbReference type="GO" id="GO:0008757">
    <property type="term" value="F:S-adenosylmethionine-dependent methyltransferase activity"/>
    <property type="evidence" value="ECO:0007669"/>
    <property type="project" value="InterPro"/>
</dbReference>
<keyword evidence="2" id="KW-0808">Transferase</keyword>
<dbReference type="AlphaFoldDB" id="A0A521AAV5"/>
<evidence type="ECO:0000313" key="3">
    <source>
        <dbReference type="Proteomes" id="UP000315636"/>
    </source>
</evidence>
<dbReference type="Gene3D" id="3.40.50.150">
    <property type="entry name" value="Vaccinia Virus protein VP39"/>
    <property type="match status" value="1"/>
</dbReference>
<dbReference type="InterPro" id="IPR029063">
    <property type="entry name" value="SAM-dependent_MTases_sf"/>
</dbReference>
<dbReference type="EMBL" id="FXTI01000001">
    <property type="protein sequence ID" value="SMO31860.1"/>
    <property type="molecule type" value="Genomic_DNA"/>
</dbReference>
<dbReference type="SUPFAM" id="SSF53335">
    <property type="entry name" value="S-adenosyl-L-methionine-dependent methyltransferases"/>
    <property type="match status" value="1"/>
</dbReference>
<feature type="domain" description="Methyltransferase type 11" evidence="1">
    <location>
        <begin position="55"/>
        <end position="152"/>
    </location>
</feature>
<keyword evidence="3" id="KW-1185">Reference proteome</keyword>
<evidence type="ECO:0000313" key="2">
    <source>
        <dbReference type="EMBL" id="SMO31860.1"/>
    </source>
</evidence>
<dbReference type="GO" id="GO:0032259">
    <property type="term" value="P:methylation"/>
    <property type="evidence" value="ECO:0007669"/>
    <property type="project" value="UniProtKB-KW"/>
</dbReference>
<dbReference type="Pfam" id="PF08241">
    <property type="entry name" value="Methyltransf_11"/>
    <property type="match status" value="1"/>
</dbReference>
<dbReference type="RefSeq" id="WP_246064797.1">
    <property type="nucleotide sequence ID" value="NZ_FXTI01000001.1"/>
</dbReference>
<dbReference type="Proteomes" id="UP000315636">
    <property type="component" value="Unassembled WGS sequence"/>
</dbReference>
<sequence>MNNTMNPSGSYRITSINNNVEMEINRLKAQVDLFWPSEWQHYQAHGLAGAGNIIELGSGPGFLLEKLLTHIPQANVTGLEIDPLLVNYAMDYLKKKNYGRWQVYEGNITQTGLTDHTYDFAITRLVLEHLTDPIEAVREIYRIVKPGGKVIVVDNDFEMHIMTYPSVPGLRELYDAYCEARFAEGGNPKIGRELPRILKEGGFSNVQFELISAHSTILGDEMFFQSEGVGIPYKLKQDGYLSSKDLGKISVGWRKMVQDEQHAIVRQLCLAVGEKVE</sequence>
<accession>A0A521AAV5</accession>
<evidence type="ECO:0000259" key="1">
    <source>
        <dbReference type="Pfam" id="PF08241"/>
    </source>
</evidence>
<proteinExistence type="predicted"/>
<dbReference type="PANTHER" id="PTHR43861:SF1">
    <property type="entry name" value="TRANS-ACONITATE 2-METHYLTRANSFERASE"/>
    <property type="match status" value="1"/>
</dbReference>
<protein>
    <submittedName>
        <fullName evidence="2">Ubiquinone/menaquinone biosynthesis C-methylase UbiE</fullName>
    </submittedName>
</protein>
<gene>
    <name evidence="2" type="ORF">SAMN06264849_10110</name>
</gene>
<keyword evidence="2" id="KW-0830">Ubiquinone</keyword>
<dbReference type="InterPro" id="IPR013216">
    <property type="entry name" value="Methyltransf_11"/>
</dbReference>
<keyword evidence="2" id="KW-0489">Methyltransferase</keyword>
<organism evidence="2 3">
    <name type="scientific">Melghirimyces algeriensis</name>
    <dbReference type="NCBI Taxonomy" id="910412"/>
    <lineage>
        <taxon>Bacteria</taxon>
        <taxon>Bacillati</taxon>
        <taxon>Bacillota</taxon>
        <taxon>Bacilli</taxon>
        <taxon>Bacillales</taxon>
        <taxon>Thermoactinomycetaceae</taxon>
        <taxon>Melghirimyces</taxon>
    </lineage>
</organism>
<name>A0A521AAV5_9BACL</name>
<reference evidence="2 3" key="1">
    <citation type="submission" date="2017-05" db="EMBL/GenBank/DDBJ databases">
        <authorList>
            <person name="Varghese N."/>
            <person name="Submissions S."/>
        </authorList>
    </citation>
    <scope>NUCLEOTIDE SEQUENCE [LARGE SCALE GENOMIC DNA]</scope>
    <source>
        <strain evidence="2 3">DSM 45474</strain>
    </source>
</reference>
<dbReference type="CDD" id="cd02440">
    <property type="entry name" value="AdoMet_MTases"/>
    <property type="match status" value="1"/>
</dbReference>
<dbReference type="PANTHER" id="PTHR43861">
    <property type="entry name" value="TRANS-ACONITATE 2-METHYLTRANSFERASE-RELATED"/>
    <property type="match status" value="1"/>
</dbReference>